<keyword evidence="6 9" id="KW-1133">Transmembrane helix</keyword>
<comment type="caution">
    <text evidence="10">The sequence shown here is derived from an EMBL/GenBank/DDBJ whole genome shotgun (WGS) entry which is preliminary data.</text>
</comment>
<keyword evidence="5 9" id="KW-0812">Transmembrane</keyword>
<evidence type="ECO:0000256" key="4">
    <source>
        <dbReference type="ARBA" id="ARBA00022475"/>
    </source>
</evidence>
<evidence type="ECO:0000256" key="9">
    <source>
        <dbReference type="SAM" id="Phobius"/>
    </source>
</evidence>
<protein>
    <submittedName>
        <fullName evidence="10">4-azaleucine resistance transporter AzlC</fullName>
    </submittedName>
</protein>
<evidence type="ECO:0000313" key="10">
    <source>
        <dbReference type="EMBL" id="MDQ0892735.1"/>
    </source>
</evidence>
<name>A0ABU0R3T6_9MICO</name>
<feature type="transmembrane region" description="Helical" evidence="9">
    <location>
        <begin position="197"/>
        <end position="216"/>
    </location>
</feature>
<evidence type="ECO:0000256" key="8">
    <source>
        <dbReference type="SAM" id="MobiDB-lite"/>
    </source>
</evidence>
<gene>
    <name evidence="10" type="ORF">QFZ26_000290</name>
</gene>
<feature type="transmembrane region" description="Helical" evidence="9">
    <location>
        <begin position="170"/>
        <end position="191"/>
    </location>
</feature>
<dbReference type="PANTHER" id="PTHR34979:SF1">
    <property type="entry name" value="INNER MEMBRANE PROTEIN YGAZ"/>
    <property type="match status" value="1"/>
</dbReference>
<evidence type="ECO:0000256" key="7">
    <source>
        <dbReference type="ARBA" id="ARBA00023136"/>
    </source>
</evidence>
<sequence>MIRAFADNPNRGTTLSGEPPVTPIEPETGASVALPRLRPVNETGPAPSSGWRGGLRVGIGLGIGAFALAVSFGAFAVTNGWPAWLAIVMSAVTFSGSAQFALVTAASGGSIAAGVGAAALINARFIPMGAASARSLHGGPVQRAFEGQAVVDGSWVASQRGDGTLDRTKLFGATLVQWPAWIAGTAIGALFAPSTEFMREFGLDVIFPAFFLVLLLDALRGRPRLVLIALVAAVIAAVCALVLPGGVALLLCGLATVLAAARTVRATES</sequence>
<evidence type="ECO:0000256" key="6">
    <source>
        <dbReference type="ARBA" id="ARBA00022989"/>
    </source>
</evidence>
<evidence type="ECO:0000256" key="5">
    <source>
        <dbReference type="ARBA" id="ARBA00022692"/>
    </source>
</evidence>
<feature type="transmembrane region" description="Helical" evidence="9">
    <location>
        <begin position="228"/>
        <end position="261"/>
    </location>
</feature>
<keyword evidence="11" id="KW-1185">Reference proteome</keyword>
<keyword evidence="4" id="KW-1003">Cell membrane</keyword>
<dbReference type="Proteomes" id="UP001239083">
    <property type="component" value="Unassembled WGS sequence"/>
</dbReference>
<dbReference type="InterPro" id="IPR011606">
    <property type="entry name" value="Brnchd-chn_aa_trnsp_permease"/>
</dbReference>
<comment type="subcellular location">
    <subcellularLocation>
        <location evidence="1">Cell membrane</location>
        <topology evidence="1">Multi-pass membrane protein</topology>
    </subcellularLocation>
</comment>
<dbReference type="Pfam" id="PF03591">
    <property type="entry name" value="AzlC"/>
    <property type="match status" value="1"/>
</dbReference>
<feature type="region of interest" description="Disordered" evidence="8">
    <location>
        <begin position="1"/>
        <end position="27"/>
    </location>
</feature>
<organism evidence="10 11">
    <name type="scientific">Agromyces ramosus</name>
    <dbReference type="NCBI Taxonomy" id="33879"/>
    <lineage>
        <taxon>Bacteria</taxon>
        <taxon>Bacillati</taxon>
        <taxon>Actinomycetota</taxon>
        <taxon>Actinomycetes</taxon>
        <taxon>Micrococcales</taxon>
        <taxon>Microbacteriaceae</taxon>
        <taxon>Agromyces</taxon>
    </lineage>
</organism>
<dbReference type="PANTHER" id="PTHR34979">
    <property type="entry name" value="INNER MEMBRANE PROTEIN YGAZ"/>
    <property type="match status" value="1"/>
</dbReference>
<keyword evidence="3" id="KW-0813">Transport</keyword>
<evidence type="ECO:0000256" key="1">
    <source>
        <dbReference type="ARBA" id="ARBA00004651"/>
    </source>
</evidence>
<proteinExistence type="inferred from homology"/>
<dbReference type="EMBL" id="JAUSYY010000001">
    <property type="protein sequence ID" value="MDQ0892735.1"/>
    <property type="molecule type" value="Genomic_DNA"/>
</dbReference>
<evidence type="ECO:0000256" key="3">
    <source>
        <dbReference type="ARBA" id="ARBA00022448"/>
    </source>
</evidence>
<evidence type="ECO:0000313" key="11">
    <source>
        <dbReference type="Proteomes" id="UP001239083"/>
    </source>
</evidence>
<comment type="similarity">
    <text evidence="2">Belongs to the AzlC family.</text>
</comment>
<feature type="transmembrane region" description="Helical" evidence="9">
    <location>
        <begin position="57"/>
        <end position="77"/>
    </location>
</feature>
<accession>A0ABU0R3T6</accession>
<keyword evidence="7 9" id="KW-0472">Membrane</keyword>
<evidence type="ECO:0000256" key="2">
    <source>
        <dbReference type="ARBA" id="ARBA00010735"/>
    </source>
</evidence>
<reference evidence="10 11" key="1">
    <citation type="submission" date="2023-07" db="EMBL/GenBank/DDBJ databases">
        <title>Comparative genomics of wheat-associated soil bacteria to identify genetic determinants of phenazine resistance.</title>
        <authorList>
            <person name="Mouncey N."/>
        </authorList>
    </citation>
    <scope>NUCLEOTIDE SEQUENCE [LARGE SCALE GENOMIC DNA]</scope>
    <source>
        <strain evidence="10 11">V3I3</strain>
    </source>
</reference>